<dbReference type="RefSeq" id="XP_075106355.1">
    <property type="nucleotide sequence ID" value="XM_075250254.1"/>
</dbReference>
<organism evidence="1 2">
    <name type="scientific">Nicotiana tabacum</name>
    <name type="common">Common tobacco</name>
    <dbReference type="NCBI Taxonomy" id="4097"/>
    <lineage>
        <taxon>Eukaryota</taxon>
        <taxon>Viridiplantae</taxon>
        <taxon>Streptophyta</taxon>
        <taxon>Embryophyta</taxon>
        <taxon>Tracheophyta</taxon>
        <taxon>Spermatophyta</taxon>
        <taxon>Magnoliopsida</taxon>
        <taxon>eudicotyledons</taxon>
        <taxon>Gunneridae</taxon>
        <taxon>Pentapetalae</taxon>
        <taxon>asterids</taxon>
        <taxon>lamiids</taxon>
        <taxon>Solanales</taxon>
        <taxon>Solanaceae</taxon>
        <taxon>Nicotianoideae</taxon>
        <taxon>Nicotianeae</taxon>
        <taxon>Nicotiana</taxon>
    </lineage>
</organism>
<dbReference type="Proteomes" id="UP000790787">
    <property type="component" value="Chromosome 3"/>
</dbReference>
<keyword evidence="1" id="KW-1185">Reference proteome</keyword>
<protein>
    <submittedName>
        <fullName evidence="2">Uncharacterized protein LOC107779128 isoform X4</fullName>
    </submittedName>
</protein>
<reference evidence="1" key="1">
    <citation type="journal article" date="2014" name="Nat. Commun.">
        <title>The tobacco genome sequence and its comparison with those of tomato and potato.</title>
        <authorList>
            <person name="Sierro N."/>
            <person name="Battey J.N."/>
            <person name="Ouadi S."/>
            <person name="Bakaher N."/>
            <person name="Bovet L."/>
            <person name="Willig A."/>
            <person name="Goepfert S."/>
            <person name="Peitsch M.C."/>
            <person name="Ivanov N.V."/>
        </authorList>
    </citation>
    <scope>NUCLEOTIDE SEQUENCE [LARGE SCALE GENOMIC DNA]</scope>
</reference>
<gene>
    <name evidence="2" type="primary">LOC107779128</name>
</gene>
<sequence length="109" mass="12483">MVRTTLRPNHMIINLLNCIVLLALKFKRMKNQAKNDIEPTRAEIFILTHKKRKDGRLLDEESAKAVDMMNERLGDTDGSNDQPLRSVAWEGDVYSQVLRNNKSGLNSTM</sequence>
<name>A0AC58UA51_TOBAC</name>
<reference evidence="2" key="2">
    <citation type="submission" date="2025-08" db="UniProtKB">
        <authorList>
            <consortium name="RefSeq"/>
        </authorList>
    </citation>
    <scope>IDENTIFICATION</scope>
    <source>
        <tissue evidence="2">Leaf</tissue>
    </source>
</reference>
<evidence type="ECO:0000313" key="2">
    <source>
        <dbReference type="RefSeq" id="XP_075106355.1"/>
    </source>
</evidence>
<evidence type="ECO:0000313" key="1">
    <source>
        <dbReference type="Proteomes" id="UP000790787"/>
    </source>
</evidence>
<accession>A0AC58UA51</accession>
<proteinExistence type="predicted"/>